<sequence length="198" mass="22214">MGNVVFVLIISMFSLRPLNSPYIYVDTNSYAVLKIELVNDNISRDLVFHFVRLSVPSGLQFMQCIRGMCYFSDSVMVNIPSGVIDTIQLDFFTGSEAGPLSAIYRVYDANSIQDKDSIVISGQVPVAEFSRGLFYKSGKLYAEGYTRIEVYSVKGRLVFSERLSSANVVIPLKLKKGVYIVRGFRGTEVYNLKIVEVE</sequence>
<protein>
    <submittedName>
        <fullName evidence="1">T9SS type A sorting domain-containing protein</fullName>
    </submittedName>
</protein>
<evidence type="ECO:0000313" key="1">
    <source>
        <dbReference type="EMBL" id="HGL17786.1"/>
    </source>
</evidence>
<dbReference type="AlphaFoldDB" id="A0A7V4E5H0"/>
<dbReference type="InterPro" id="IPR026444">
    <property type="entry name" value="Secre_tail"/>
</dbReference>
<dbReference type="EMBL" id="DTDJ01000036">
    <property type="protein sequence ID" value="HGL17786.1"/>
    <property type="molecule type" value="Genomic_DNA"/>
</dbReference>
<accession>A0A7V4E5H0</accession>
<dbReference type="NCBIfam" id="TIGR04183">
    <property type="entry name" value="Por_Secre_tail"/>
    <property type="match status" value="1"/>
</dbReference>
<proteinExistence type="predicted"/>
<name>A0A7V4E5H0_UNCW3</name>
<reference evidence="1" key="1">
    <citation type="journal article" date="2020" name="mSystems">
        <title>Genome- and Community-Level Interaction Insights into Carbon Utilization and Element Cycling Functions of Hydrothermarchaeota in Hydrothermal Sediment.</title>
        <authorList>
            <person name="Zhou Z."/>
            <person name="Liu Y."/>
            <person name="Xu W."/>
            <person name="Pan J."/>
            <person name="Luo Z.H."/>
            <person name="Li M."/>
        </authorList>
    </citation>
    <scope>NUCLEOTIDE SEQUENCE [LARGE SCALE GENOMIC DNA]</scope>
    <source>
        <strain evidence="1">SpSt-69</strain>
    </source>
</reference>
<comment type="caution">
    <text evidence="1">The sequence shown here is derived from an EMBL/GenBank/DDBJ whole genome shotgun (WGS) entry which is preliminary data.</text>
</comment>
<organism evidence="1">
    <name type="scientific">candidate division WOR-3 bacterium</name>
    <dbReference type="NCBI Taxonomy" id="2052148"/>
    <lineage>
        <taxon>Bacteria</taxon>
        <taxon>Bacteria division WOR-3</taxon>
    </lineage>
</organism>
<gene>
    <name evidence="1" type="ORF">ENU66_05635</name>
</gene>